<evidence type="ECO:0000313" key="5">
    <source>
        <dbReference type="Proteomes" id="UP000006906"/>
    </source>
</evidence>
<keyword evidence="3" id="KW-1133">Transmembrane helix</keyword>
<keyword evidence="3" id="KW-0812">Transmembrane</keyword>
<accession>A0A2K3DBT2</accession>
<keyword evidence="5" id="KW-1185">Reference proteome</keyword>
<dbReference type="EMBL" id="CM008971">
    <property type="protein sequence ID" value="PNW77998.1"/>
    <property type="molecule type" value="Genomic_DNA"/>
</dbReference>
<organism evidence="4 5">
    <name type="scientific">Chlamydomonas reinhardtii</name>
    <name type="common">Chlamydomonas smithii</name>
    <dbReference type="NCBI Taxonomy" id="3055"/>
    <lineage>
        <taxon>Eukaryota</taxon>
        <taxon>Viridiplantae</taxon>
        <taxon>Chlorophyta</taxon>
        <taxon>core chlorophytes</taxon>
        <taxon>Chlorophyceae</taxon>
        <taxon>CS clade</taxon>
        <taxon>Chlamydomonadales</taxon>
        <taxon>Chlamydomonadaceae</taxon>
        <taxon>Chlamydomonas</taxon>
    </lineage>
</organism>
<sequence length="238" mass="25018">MWAPSRAVRLQQRQGSAAPAAYGEASCSRPCATAGPAAAVPARTSFTLTSETCRQAVCQPARSPGWQGRGRRRGGSAVVPAAWRERTYRGGGGGAEGFGPGSSMNSEETGRMMQMQQQVFELKQRLVESEVQRQAAEKANSTAQSEAERLRHRLMQARWALAAVAALLLVAAGVLLWAELEAPPLGTMALPPGGVPGLLKEWVGGVWARVVGAWALLVAEGRVAALALAAAAARVVPR</sequence>
<gene>
    <name evidence="4" type="ORF">CHLRE_10g460201v5</name>
</gene>
<protein>
    <submittedName>
        <fullName evidence="4">Uncharacterized protein</fullName>
    </submittedName>
</protein>
<dbReference type="GeneID" id="5724147"/>
<dbReference type="KEGG" id="cre:CHLRE_10g460201v5"/>
<feature type="transmembrane region" description="Helical" evidence="3">
    <location>
        <begin position="159"/>
        <end position="178"/>
    </location>
</feature>
<dbReference type="Proteomes" id="UP000006906">
    <property type="component" value="Chromosome 10"/>
</dbReference>
<evidence type="ECO:0000256" key="3">
    <source>
        <dbReference type="SAM" id="Phobius"/>
    </source>
</evidence>
<dbReference type="Gramene" id="PNW77998">
    <property type="protein sequence ID" value="PNW77998"/>
    <property type="gene ID" value="CHLRE_10g460201v5"/>
</dbReference>
<dbReference type="OrthoDB" id="551810at2759"/>
<keyword evidence="3" id="KW-0472">Membrane</keyword>
<dbReference type="AlphaFoldDB" id="A0A2K3DBT2"/>
<evidence type="ECO:0000313" key="4">
    <source>
        <dbReference type="EMBL" id="PNW77998.1"/>
    </source>
</evidence>
<evidence type="ECO:0000256" key="1">
    <source>
        <dbReference type="SAM" id="Coils"/>
    </source>
</evidence>
<dbReference type="RefSeq" id="XP_042920535.1">
    <property type="nucleotide sequence ID" value="XM_043067138.1"/>
</dbReference>
<name>A0A2K3DBT2_CHLRE</name>
<feature type="region of interest" description="Disordered" evidence="2">
    <location>
        <begin position="1"/>
        <end position="22"/>
    </location>
</feature>
<keyword evidence="1" id="KW-0175">Coiled coil</keyword>
<evidence type="ECO:0000256" key="2">
    <source>
        <dbReference type="SAM" id="MobiDB-lite"/>
    </source>
</evidence>
<feature type="coiled-coil region" evidence="1">
    <location>
        <begin position="112"/>
        <end position="153"/>
    </location>
</feature>
<dbReference type="InParanoid" id="A0A2K3DBT2"/>
<reference evidence="4 5" key="1">
    <citation type="journal article" date="2007" name="Science">
        <title>The Chlamydomonas genome reveals the evolution of key animal and plant functions.</title>
        <authorList>
            <person name="Merchant S.S."/>
            <person name="Prochnik S.E."/>
            <person name="Vallon O."/>
            <person name="Harris E.H."/>
            <person name="Karpowicz S.J."/>
            <person name="Witman G.B."/>
            <person name="Terry A."/>
            <person name="Salamov A."/>
            <person name="Fritz-Laylin L.K."/>
            <person name="Marechal-Drouard L."/>
            <person name="Marshall W.F."/>
            <person name="Qu L.H."/>
            <person name="Nelson D.R."/>
            <person name="Sanderfoot A.A."/>
            <person name="Spalding M.H."/>
            <person name="Kapitonov V.V."/>
            <person name="Ren Q."/>
            <person name="Ferris P."/>
            <person name="Lindquist E."/>
            <person name="Shapiro H."/>
            <person name="Lucas S.M."/>
            <person name="Grimwood J."/>
            <person name="Schmutz J."/>
            <person name="Cardol P."/>
            <person name="Cerutti H."/>
            <person name="Chanfreau G."/>
            <person name="Chen C.L."/>
            <person name="Cognat V."/>
            <person name="Croft M.T."/>
            <person name="Dent R."/>
            <person name="Dutcher S."/>
            <person name="Fernandez E."/>
            <person name="Fukuzawa H."/>
            <person name="Gonzalez-Ballester D."/>
            <person name="Gonzalez-Halphen D."/>
            <person name="Hallmann A."/>
            <person name="Hanikenne M."/>
            <person name="Hippler M."/>
            <person name="Inwood W."/>
            <person name="Jabbari K."/>
            <person name="Kalanon M."/>
            <person name="Kuras R."/>
            <person name="Lefebvre P.A."/>
            <person name="Lemaire S.D."/>
            <person name="Lobanov A.V."/>
            <person name="Lohr M."/>
            <person name="Manuell A."/>
            <person name="Meier I."/>
            <person name="Mets L."/>
            <person name="Mittag M."/>
            <person name="Mittelmeier T."/>
            <person name="Moroney J.V."/>
            <person name="Moseley J."/>
            <person name="Napoli C."/>
            <person name="Nedelcu A.M."/>
            <person name="Niyogi K."/>
            <person name="Novoselov S.V."/>
            <person name="Paulsen I.T."/>
            <person name="Pazour G."/>
            <person name="Purton S."/>
            <person name="Ral J.P."/>
            <person name="Riano-Pachon D.M."/>
            <person name="Riekhof W."/>
            <person name="Rymarquis L."/>
            <person name="Schroda M."/>
            <person name="Stern D."/>
            <person name="Umen J."/>
            <person name="Willows R."/>
            <person name="Wilson N."/>
            <person name="Zimmer S.L."/>
            <person name="Allmer J."/>
            <person name="Balk J."/>
            <person name="Bisova K."/>
            <person name="Chen C.J."/>
            <person name="Elias M."/>
            <person name="Gendler K."/>
            <person name="Hauser C."/>
            <person name="Lamb M.R."/>
            <person name="Ledford H."/>
            <person name="Long J.C."/>
            <person name="Minagawa J."/>
            <person name="Page M.D."/>
            <person name="Pan J."/>
            <person name="Pootakham W."/>
            <person name="Roje S."/>
            <person name="Rose A."/>
            <person name="Stahlberg E."/>
            <person name="Terauchi A.M."/>
            <person name="Yang P."/>
            <person name="Ball S."/>
            <person name="Bowler C."/>
            <person name="Dieckmann C.L."/>
            <person name="Gladyshev V.N."/>
            <person name="Green P."/>
            <person name="Jorgensen R."/>
            <person name="Mayfield S."/>
            <person name="Mueller-Roeber B."/>
            <person name="Rajamani S."/>
            <person name="Sayre R.T."/>
            <person name="Brokstein P."/>
            <person name="Dubchak I."/>
            <person name="Goodstein D."/>
            <person name="Hornick L."/>
            <person name="Huang Y.W."/>
            <person name="Jhaveri J."/>
            <person name="Luo Y."/>
            <person name="Martinez D."/>
            <person name="Ngau W.C."/>
            <person name="Otillar B."/>
            <person name="Poliakov A."/>
            <person name="Porter A."/>
            <person name="Szajkowski L."/>
            <person name="Werner G."/>
            <person name="Zhou K."/>
            <person name="Grigoriev I.V."/>
            <person name="Rokhsar D.S."/>
            <person name="Grossman A.R."/>
        </authorList>
    </citation>
    <scope>NUCLEOTIDE SEQUENCE [LARGE SCALE GENOMIC DNA]</scope>
    <source>
        <strain evidence="5">CC-503</strain>
    </source>
</reference>
<proteinExistence type="predicted"/>
<feature type="transmembrane region" description="Helical" evidence="3">
    <location>
        <begin position="206"/>
        <end position="233"/>
    </location>
</feature>